<protein>
    <submittedName>
        <fullName evidence="2">Uncharacterized protein</fullName>
    </submittedName>
</protein>
<sequence>MTIIMTSSLCSCTENFSITTSPTTIPSIIGIDNSRQQLETRLLNASSLNRINIDGQSPFIQDKTTTKLIESINYKPNNDNNYFPINKLQQSISDEQNQILIEQHQPQRLIDQDLSLSLIDSNHENNNNNNNEQNRRRRAIDSEVVDPTTMMMLLMKQNQSHILPQLQMLNLSPIMNDISLLQHTKGQENIYSDLSILNNDNNNNNNKDKRYKPDFDDDVIDNKNELLSKIPRTGVYYNQPTIESVKQNSEEKLLQNFLNQLFLERKQQQQNQLWRRRSFNSIWPSSRRWSMGNNYVDNKSLSSKLNMAKRFEYNPYRNKVENDDNVINDIDKSMMMMLMMANNPSSSPRKRMINPYSTNKWTTIDNDNNNMNINRNDGRNRLNNFNRNNNNYYLNNQLKQRLQNSDSYYGSSYRPSSIKIDRNRNRYYQSTINDARSRNRALQQQQQQQQRYRYRQRQRQQQQKQKFAKLQLEQPDSMLNTTTTTPTTMNAINDSNNKNRNRPKGWRKNLKNKNRGQSNKQRPSQLFDELPIITTTTELNPIQEEQDNKKIMINNNGNNINNNNNERIVNQQRPNDRKPVYGVAKSRSQRHLSNDQNLLGGGGGGGGSSGVDGGGGESSTAGKLYDVPQIVNNNQNGLMPMNE</sequence>
<evidence type="ECO:0000313" key="3">
    <source>
        <dbReference type="Proteomes" id="UP000887458"/>
    </source>
</evidence>
<keyword evidence="3" id="KW-1185">Reference proteome</keyword>
<evidence type="ECO:0000313" key="2">
    <source>
        <dbReference type="EMBL" id="KAH9425752.1"/>
    </source>
</evidence>
<name>A0ABQ8JT42_DERPT</name>
<feature type="compositionally biased region" description="Polar residues" evidence="1">
    <location>
        <begin position="515"/>
        <end position="524"/>
    </location>
</feature>
<reference evidence="2 3" key="1">
    <citation type="journal article" date="2018" name="J. Allergy Clin. Immunol.">
        <title>High-quality assembly of Dermatophagoides pteronyssinus genome and transcriptome reveals a wide range of novel allergens.</title>
        <authorList>
            <person name="Liu X.Y."/>
            <person name="Yang K.Y."/>
            <person name="Wang M.Q."/>
            <person name="Kwok J.S."/>
            <person name="Zeng X."/>
            <person name="Yang Z."/>
            <person name="Xiao X.J."/>
            <person name="Lau C.P."/>
            <person name="Li Y."/>
            <person name="Huang Z.M."/>
            <person name="Ba J.G."/>
            <person name="Yim A.K."/>
            <person name="Ouyang C.Y."/>
            <person name="Ngai S.M."/>
            <person name="Chan T.F."/>
            <person name="Leung E.L."/>
            <person name="Liu L."/>
            <person name="Liu Z.G."/>
            <person name="Tsui S.K."/>
        </authorList>
    </citation>
    <scope>NUCLEOTIDE SEQUENCE [LARGE SCALE GENOMIC DNA]</scope>
    <source>
        <strain evidence="2">Derp</strain>
    </source>
</reference>
<feature type="compositionally biased region" description="Polar residues" evidence="1">
    <location>
        <begin position="489"/>
        <end position="498"/>
    </location>
</feature>
<dbReference type="Proteomes" id="UP000887458">
    <property type="component" value="Unassembled WGS sequence"/>
</dbReference>
<feature type="compositionally biased region" description="Basic residues" evidence="1">
    <location>
        <begin position="499"/>
        <end position="514"/>
    </location>
</feature>
<gene>
    <name evidence="2" type="ORF">DERP_004970</name>
</gene>
<dbReference type="EMBL" id="NJHN03000017">
    <property type="protein sequence ID" value="KAH9425752.1"/>
    <property type="molecule type" value="Genomic_DNA"/>
</dbReference>
<feature type="compositionally biased region" description="Low complexity" evidence="1">
    <location>
        <begin position="120"/>
        <end position="132"/>
    </location>
</feature>
<reference evidence="2 3" key="2">
    <citation type="journal article" date="2022" name="Mol. Biol. Evol.">
        <title>Comparative Genomics Reveals Insights into the Divergent Evolution of Astigmatic Mites and Household Pest Adaptations.</title>
        <authorList>
            <person name="Xiong Q."/>
            <person name="Wan A.T."/>
            <person name="Liu X."/>
            <person name="Fung C.S."/>
            <person name="Xiao X."/>
            <person name="Malainual N."/>
            <person name="Hou J."/>
            <person name="Wang L."/>
            <person name="Wang M."/>
            <person name="Yang K.Y."/>
            <person name="Cui Y."/>
            <person name="Leung E.L."/>
            <person name="Nong W."/>
            <person name="Shin S.K."/>
            <person name="Au S.W."/>
            <person name="Jeong K.Y."/>
            <person name="Chew F.T."/>
            <person name="Hui J.H."/>
            <person name="Leung T.F."/>
            <person name="Tungtrongchitr A."/>
            <person name="Zhong N."/>
            <person name="Liu Z."/>
            <person name="Tsui S.K."/>
        </authorList>
    </citation>
    <scope>NUCLEOTIDE SEQUENCE [LARGE SCALE GENOMIC DNA]</scope>
    <source>
        <strain evidence="2">Derp</strain>
    </source>
</reference>
<proteinExistence type="predicted"/>
<organism evidence="2 3">
    <name type="scientific">Dermatophagoides pteronyssinus</name>
    <name type="common">European house dust mite</name>
    <dbReference type="NCBI Taxonomy" id="6956"/>
    <lineage>
        <taxon>Eukaryota</taxon>
        <taxon>Metazoa</taxon>
        <taxon>Ecdysozoa</taxon>
        <taxon>Arthropoda</taxon>
        <taxon>Chelicerata</taxon>
        <taxon>Arachnida</taxon>
        <taxon>Acari</taxon>
        <taxon>Acariformes</taxon>
        <taxon>Sarcoptiformes</taxon>
        <taxon>Astigmata</taxon>
        <taxon>Psoroptidia</taxon>
        <taxon>Analgoidea</taxon>
        <taxon>Pyroglyphidae</taxon>
        <taxon>Dermatophagoidinae</taxon>
        <taxon>Dermatophagoides</taxon>
    </lineage>
</organism>
<feature type="compositionally biased region" description="Gly residues" evidence="1">
    <location>
        <begin position="599"/>
        <end position="617"/>
    </location>
</feature>
<evidence type="ECO:0000256" key="1">
    <source>
        <dbReference type="SAM" id="MobiDB-lite"/>
    </source>
</evidence>
<feature type="region of interest" description="Disordered" evidence="1">
    <location>
        <begin position="120"/>
        <end position="140"/>
    </location>
</feature>
<comment type="caution">
    <text evidence="2">The sequence shown here is derived from an EMBL/GenBank/DDBJ whole genome shotgun (WGS) entry which is preliminary data.</text>
</comment>
<feature type="region of interest" description="Disordered" evidence="1">
    <location>
        <begin position="574"/>
        <end position="643"/>
    </location>
</feature>
<accession>A0ABQ8JT42</accession>
<feature type="region of interest" description="Disordered" evidence="1">
    <location>
        <begin position="455"/>
        <end position="529"/>
    </location>
</feature>